<evidence type="ECO:0008006" key="4">
    <source>
        <dbReference type="Google" id="ProtNLM"/>
    </source>
</evidence>
<sequence>MLGIRRGRVANEFFRGKENWAPAVVDVLILITVLVIELVVVMIGTSGLSLGVRTIRAKESHVISVPVTRKLDLTLVAAKLLSPTTKQMYLGGVLRAIRRPINKPVLKRLFNHVIVNVLSLRFLATVHHLLEGGFAGKGEVFDVVTNAVLVLIAVLGAKL</sequence>
<reference evidence="2 3" key="1">
    <citation type="submission" date="2023-01" db="EMBL/GenBank/DDBJ databases">
        <title>Analysis of 21 Apiospora genomes using comparative genomics revels a genus with tremendous synthesis potential of carbohydrate active enzymes and secondary metabolites.</title>
        <authorList>
            <person name="Sorensen T."/>
        </authorList>
    </citation>
    <scope>NUCLEOTIDE SEQUENCE [LARGE SCALE GENOMIC DNA]</scope>
    <source>
        <strain evidence="2 3">CBS 135458</strain>
    </source>
</reference>
<dbReference type="EMBL" id="JAQQWL010000009">
    <property type="protein sequence ID" value="KAK8058429.1"/>
    <property type="molecule type" value="Genomic_DNA"/>
</dbReference>
<name>A0ABR1UKQ7_9PEZI</name>
<feature type="transmembrane region" description="Helical" evidence="1">
    <location>
        <begin position="20"/>
        <end position="43"/>
    </location>
</feature>
<evidence type="ECO:0000256" key="1">
    <source>
        <dbReference type="SAM" id="Phobius"/>
    </source>
</evidence>
<keyword evidence="1" id="KW-0472">Membrane</keyword>
<evidence type="ECO:0000313" key="2">
    <source>
        <dbReference type="EMBL" id="KAK8058429.1"/>
    </source>
</evidence>
<gene>
    <name evidence="2" type="ORF">PG994_008877</name>
</gene>
<comment type="caution">
    <text evidence="2">The sequence shown here is derived from an EMBL/GenBank/DDBJ whole genome shotgun (WGS) entry which is preliminary data.</text>
</comment>
<keyword evidence="3" id="KW-1185">Reference proteome</keyword>
<organism evidence="2 3">
    <name type="scientific">Apiospora phragmitis</name>
    <dbReference type="NCBI Taxonomy" id="2905665"/>
    <lineage>
        <taxon>Eukaryota</taxon>
        <taxon>Fungi</taxon>
        <taxon>Dikarya</taxon>
        <taxon>Ascomycota</taxon>
        <taxon>Pezizomycotina</taxon>
        <taxon>Sordariomycetes</taxon>
        <taxon>Xylariomycetidae</taxon>
        <taxon>Amphisphaeriales</taxon>
        <taxon>Apiosporaceae</taxon>
        <taxon>Apiospora</taxon>
    </lineage>
</organism>
<dbReference type="RefSeq" id="XP_066713875.1">
    <property type="nucleotide sequence ID" value="XM_066860286.1"/>
</dbReference>
<accession>A0ABR1UKQ7</accession>
<keyword evidence="1" id="KW-0812">Transmembrane</keyword>
<evidence type="ECO:0000313" key="3">
    <source>
        <dbReference type="Proteomes" id="UP001480595"/>
    </source>
</evidence>
<protein>
    <recommendedName>
        <fullName evidence="4">RDD domain-containing protein</fullName>
    </recommendedName>
</protein>
<proteinExistence type="predicted"/>
<dbReference type="GeneID" id="92093349"/>
<keyword evidence="1" id="KW-1133">Transmembrane helix</keyword>
<dbReference type="Proteomes" id="UP001480595">
    <property type="component" value="Unassembled WGS sequence"/>
</dbReference>